<dbReference type="RefSeq" id="XP_062754392.1">
    <property type="nucleotide sequence ID" value="XM_062901437.1"/>
</dbReference>
<dbReference type="Proteomes" id="UP001273209">
    <property type="component" value="Unassembled WGS sequence"/>
</dbReference>
<protein>
    <submittedName>
        <fullName evidence="2">Uncharacterized protein</fullName>
    </submittedName>
</protein>
<evidence type="ECO:0000256" key="1">
    <source>
        <dbReference type="SAM" id="MobiDB-lite"/>
    </source>
</evidence>
<feature type="compositionally biased region" description="Low complexity" evidence="1">
    <location>
        <begin position="304"/>
        <end position="315"/>
    </location>
</feature>
<comment type="caution">
    <text evidence="2">The sequence shown here is derived from an EMBL/GenBank/DDBJ whole genome shotgun (WGS) entry which is preliminary data.</text>
</comment>
<feature type="region of interest" description="Disordered" evidence="1">
    <location>
        <begin position="297"/>
        <end position="316"/>
    </location>
</feature>
<sequence length="383" mass="41829">MAARSKAEQRIEGEKREAHDPSAADSNMEATPARGGLIRKPSPAQPSPSPSPSLIVFLLLLALLTHHQQSQDPASAGADWATVFHGRFRLEIAESHSLPYLTCTCFTAADGVSWTRFQIHVPSCPVMGLGGCETLPSWSQTASPLTGRPVNTTCNFAAERQKQRSACMAGVGCSHPIRDATGTARNALAERAPIGHPLSGQYHESMFFSWVRLARSQGRYWNSHNAHAEPCAWVGEHSLPEGDFDAKLPWRHLSSSPRRCCTPYMYGGLGSIRHGVTPDDKGSHACMILDNLEHPSKRNLKIPTTGSSTSTDGSGLARSRRYASMRSVSPAAVAVAAADARRPFTGLSTLMLIMSWRYFRKRRPRTRDVLTVFSGSRNIMPSR</sequence>
<gene>
    <name evidence="2" type="ORF">Triagg1_6776</name>
</gene>
<dbReference type="EMBL" id="JAWRVG010000027">
    <property type="protein sequence ID" value="KAK4069981.1"/>
    <property type="molecule type" value="Genomic_DNA"/>
</dbReference>
<dbReference type="AlphaFoldDB" id="A0AAE1IB39"/>
<organism evidence="2 3">
    <name type="scientific">Trichoderma aggressivum f. europaeum</name>
    <dbReference type="NCBI Taxonomy" id="173218"/>
    <lineage>
        <taxon>Eukaryota</taxon>
        <taxon>Fungi</taxon>
        <taxon>Dikarya</taxon>
        <taxon>Ascomycota</taxon>
        <taxon>Pezizomycotina</taxon>
        <taxon>Sordariomycetes</taxon>
        <taxon>Hypocreomycetidae</taxon>
        <taxon>Hypocreales</taxon>
        <taxon>Hypocreaceae</taxon>
        <taxon>Trichoderma</taxon>
    </lineage>
</organism>
<keyword evidence="3" id="KW-1185">Reference proteome</keyword>
<reference evidence="2" key="1">
    <citation type="submission" date="2023-11" db="EMBL/GenBank/DDBJ databases">
        <title>The genome sequences of three competitors of mushroom-forming fungi.</title>
        <authorList>
            <person name="Beijen E."/>
            <person name="Ohm R.A."/>
        </authorList>
    </citation>
    <scope>NUCLEOTIDE SEQUENCE</scope>
    <source>
        <strain evidence="2">CBS 100526</strain>
    </source>
</reference>
<accession>A0AAE1IB39</accession>
<dbReference type="GeneID" id="87921342"/>
<proteinExistence type="predicted"/>
<evidence type="ECO:0000313" key="3">
    <source>
        <dbReference type="Proteomes" id="UP001273209"/>
    </source>
</evidence>
<name>A0AAE1IB39_9HYPO</name>
<evidence type="ECO:0000313" key="2">
    <source>
        <dbReference type="EMBL" id="KAK4069981.1"/>
    </source>
</evidence>
<feature type="compositionally biased region" description="Basic and acidic residues" evidence="1">
    <location>
        <begin position="1"/>
        <end position="22"/>
    </location>
</feature>
<feature type="region of interest" description="Disordered" evidence="1">
    <location>
        <begin position="1"/>
        <end position="49"/>
    </location>
</feature>